<dbReference type="EMBL" id="CP000934">
    <property type="protein sequence ID" value="ACE85478.1"/>
    <property type="molecule type" value="Genomic_DNA"/>
</dbReference>
<dbReference type="OrthoDB" id="9815782at2"/>
<dbReference type="PANTHER" id="PTHR43390">
    <property type="entry name" value="SIGNAL PEPTIDASE I"/>
    <property type="match status" value="1"/>
</dbReference>
<dbReference type="PANTHER" id="PTHR43390:SF1">
    <property type="entry name" value="CHLOROPLAST PROCESSING PEPTIDASE"/>
    <property type="match status" value="1"/>
</dbReference>
<dbReference type="AlphaFoldDB" id="B3PLG3"/>
<dbReference type="InterPro" id="IPR000223">
    <property type="entry name" value="Pept_S26A_signal_pept_1"/>
</dbReference>
<evidence type="ECO:0000256" key="4">
    <source>
        <dbReference type="ARBA" id="ARBA00019232"/>
    </source>
</evidence>
<dbReference type="PRINTS" id="PR00727">
    <property type="entry name" value="LEADERPTASE"/>
</dbReference>
<evidence type="ECO:0000256" key="2">
    <source>
        <dbReference type="ARBA" id="ARBA00009370"/>
    </source>
</evidence>
<organism evidence="11 12">
    <name type="scientific">Cellvibrio japonicus (strain Ueda107)</name>
    <name type="common">Pseudomonas fluorescens subsp. cellulosa</name>
    <dbReference type="NCBI Taxonomy" id="498211"/>
    <lineage>
        <taxon>Bacteria</taxon>
        <taxon>Pseudomonadati</taxon>
        <taxon>Pseudomonadota</taxon>
        <taxon>Gammaproteobacteria</taxon>
        <taxon>Cellvibrionales</taxon>
        <taxon>Cellvibrionaceae</taxon>
        <taxon>Cellvibrio</taxon>
    </lineage>
</organism>
<evidence type="ECO:0000256" key="5">
    <source>
        <dbReference type="ARBA" id="ARBA00022670"/>
    </source>
</evidence>
<name>B3PLG3_CELJU</name>
<accession>B3PLG3</accession>
<comment type="subcellular location">
    <subcellularLocation>
        <location evidence="9">Membrane</location>
        <topology evidence="9">Multi-pass membrane protein</topology>
    </subcellularLocation>
</comment>
<gene>
    <name evidence="11" type="primary">lepB</name>
    <name evidence="11" type="ordered locus">CJA_2583</name>
</gene>
<feature type="active site" evidence="7">
    <location>
        <position position="114"/>
    </location>
</feature>
<dbReference type="GO" id="GO:0006465">
    <property type="term" value="P:signal peptide processing"/>
    <property type="evidence" value="ECO:0007669"/>
    <property type="project" value="InterPro"/>
</dbReference>
<evidence type="ECO:0000256" key="3">
    <source>
        <dbReference type="ARBA" id="ARBA00013208"/>
    </source>
</evidence>
<dbReference type="Proteomes" id="UP000001036">
    <property type="component" value="Chromosome"/>
</dbReference>
<dbReference type="Gene3D" id="2.10.109.10">
    <property type="entry name" value="Umud Fragment, subunit A"/>
    <property type="match status" value="1"/>
</dbReference>
<comment type="similarity">
    <text evidence="2 9">Belongs to the peptidase S26 family.</text>
</comment>
<evidence type="ECO:0000256" key="9">
    <source>
        <dbReference type="RuleBase" id="RU362042"/>
    </source>
</evidence>
<dbReference type="eggNOG" id="COG0681">
    <property type="taxonomic scope" value="Bacteria"/>
</dbReference>
<evidence type="ECO:0000313" key="11">
    <source>
        <dbReference type="EMBL" id="ACE85478.1"/>
    </source>
</evidence>
<dbReference type="SUPFAM" id="SSF51306">
    <property type="entry name" value="LexA/Signal peptidase"/>
    <property type="match status" value="1"/>
</dbReference>
<dbReference type="CDD" id="cd06530">
    <property type="entry name" value="S26_SPase_I"/>
    <property type="match status" value="1"/>
</dbReference>
<proteinExistence type="inferred from homology"/>
<dbReference type="InterPro" id="IPR019758">
    <property type="entry name" value="Pept_S26A_signal_pept_1_CS"/>
</dbReference>
<keyword evidence="12" id="KW-1185">Reference proteome</keyword>
<comment type="catalytic activity">
    <reaction evidence="1 8">
        <text>Cleavage of hydrophobic, N-terminal signal or leader sequences from secreted and periplasmic proteins.</text>
        <dbReference type="EC" id="3.4.21.89"/>
    </reaction>
</comment>
<dbReference type="PROSITE" id="PS00501">
    <property type="entry name" value="SPASE_I_1"/>
    <property type="match status" value="1"/>
</dbReference>
<dbReference type="Pfam" id="PF10502">
    <property type="entry name" value="Peptidase_S26"/>
    <property type="match status" value="1"/>
</dbReference>
<dbReference type="InterPro" id="IPR036286">
    <property type="entry name" value="LexA/Signal_pep-like_sf"/>
</dbReference>
<evidence type="ECO:0000256" key="7">
    <source>
        <dbReference type="PIRSR" id="PIRSR600223-1"/>
    </source>
</evidence>
<reference evidence="11 12" key="1">
    <citation type="journal article" date="2008" name="J. Bacteriol.">
        <title>Insights into plant cell wall degradation from the genome sequence of the soil bacterium Cellvibrio japonicus.</title>
        <authorList>
            <person name="Deboy R.T."/>
            <person name="Mongodin E.F."/>
            <person name="Fouts D.E."/>
            <person name="Tailford L.E."/>
            <person name="Khouri H."/>
            <person name="Emerson J.B."/>
            <person name="Mohamoud Y."/>
            <person name="Watkins K."/>
            <person name="Henrissat B."/>
            <person name="Gilbert H.J."/>
            <person name="Nelson K.E."/>
        </authorList>
    </citation>
    <scope>NUCLEOTIDE SEQUENCE [LARGE SCALE GENOMIC DNA]</scope>
    <source>
        <strain evidence="11 12">Ueda107</strain>
    </source>
</reference>
<dbReference type="GO" id="GO:0016020">
    <property type="term" value="C:membrane"/>
    <property type="evidence" value="ECO:0007669"/>
    <property type="project" value="UniProtKB-SubCell"/>
</dbReference>
<dbReference type="RefSeq" id="WP_012488179.1">
    <property type="nucleotide sequence ID" value="NC_010995.1"/>
</dbReference>
<dbReference type="EC" id="3.4.21.89" evidence="3 8"/>
<evidence type="ECO:0000256" key="1">
    <source>
        <dbReference type="ARBA" id="ARBA00000677"/>
    </source>
</evidence>
<dbReference type="InterPro" id="IPR019757">
    <property type="entry name" value="Pept_S26A_signal_pept_1_Lys-AS"/>
</dbReference>
<dbReference type="InterPro" id="IPR019533">
    <property type="entry name" value="Peptidase_S26"/>
</dbReference>
<dbReference type="MEROPS" id="S26.001"/>
<keyword evidence="5 8" id="KW-0645">Protease</keyword>
<dbReference type="HOGENOM" id="CLU_028723_1_1_6"/>
<dbReference type="STRING" id="498211.CJA_2583"/>
<dbReference type="PROSITE" id="PS00761">
    <property type="entry name" value="SPASE_I_3"/>
    <property type="match status" value="1"/>
</dbReference>
<dbReference type="PROSITE" id="PS00760">
    <property type="entry name" value="SPASE_I_2"/>
    <property type="match status" value="1"/>
</dbReference>
<evidence type="ECO:0000259" key="10">
    <source>
        <dbReference type="Pfam" id="PF10502"/>
    </source>
</evidence>
<feature type="active site" evidence="7">
    <location>
        <position position="169"/>
    </location>
</feature>
<sequence length="295" mass="33007">MSINLPLILTLAVLVTGLVWLLDAILWAKPRKQRVSLVDKQFASFRSLPEPEAGAPATVREDYTKAQEAYASAREAAAREPILVEYSKSFFPVLFIVFFVRSFLVEPFQIPSGSMIPTLKVGDFILVNKYTYGIRLPVLNTEVIPVNKPEPGDVMVFFPPHAPDTYYIKRVIGVPGDRISYVNHVLTINGQVVPETLVAQLPPLAPVVREVKETINGHEFTAHKNIIPGPLSRTGSWVVPEGHYFMMGDNRDNSLDSRDWGFVSEDQIVGKAFAVWMHWDKLFSIPSFGNVGMIQ</sequence>
<evidence type="ECO:0000256" key="8">
    <source>
        <dbReference type="RuleBase" id="RU003993"/>
    </source>
</evidence>
<evidence type="ECO:0000256" key="6">
    <source>
        <dbReference type="ARBA" id="ARBA00022801"/>
    </source>
</evidence>
<dbReference type="GO" id="GO:0009003">
    <property type="term" value="F:signal peptidase activity"/>
    <property type="evidence" value="ECO:0007669"/>
    <property type="project" value="UniProtKB-EC"/>
</dbReference>
<protein>
    <recommendedName>
        <fullName evidence="4 8">Signal peptidase I</fullName>
        <ecNumber evidence="3 8">3.4.21.89</ecNumber>
    </recommendedName>
</protein>
<dbReference type="KEGG" id="cja:CJA_2583"/>
<dbReference type="InterPro" id="IPR019756">
    <property type="entry name" value="Pept_S26A_signal_pept_1_Ser-AS"/>
</dbReference>
<feature type="domain" description="Peptidase S26" evidence="10">
    <location>
        <begin position="84"/>
        <end position="276"/>
    </location>
</feature>
<evidence type="ECO:0000313" key="12">
    <source>
        <dbReference type="Proteomes" id="UP000001036"/>
    </source>
</evidence>
<dbReference type="NCBIfam" id="TIGR02227">
    <property type="entry name" value="sigpep_I_bact"/>
    <property type="match status" value="1"/>
</dbReference>
<keyword evidence="6 8" id="KW-0378">Hydrolase</keyword>
<dbReference type="GO" id="GO:0004252">
    <property type="term" value="F:serine-type endopeptidase activity"/>
    <property type="evidence" value="ECO:0007669"/>
    <property type="project" value="InterPro"/>
</dbReference>